<keyword evidence="3" id="KW-0964">Secreted</keyword>
<name>B1M6L7_METRJ</name>
<dbReference type="Proteomes" id="UP000006589">
    <property type="component" value="Chromosome"/>
</dbReference>
<dbReference type="GO" id="GO:0005198">
    <property type="term" value="F:structural molecule activity"/>
    <property type="evidence" value="ECO:0007669"/>
    <property type="project" value="UniProtKB-UniRule"/>
</dbReference>
<gene>
    <name evidence="6" type="ordered locus">Mrad2831_1682</name>
</gene>
<dbReference type="Gene3D" id="1.20.1330.10">
    <property type="entry name" value="f41 fragment of flagellin, N-terminal domain"/>
    <property type="match status" value="1"/>
</dbReference>
<dbReference type="PANTHER" id="PTHR42792">
    <property type="entry name" value="FLAGELLIN"/>
    <property type="match status" value="1"/>
</dbReference>
<organism evidence="6 7">
    <name type="scientific">Methylobacterium radiotolerans (strain ATCC 27329 / DSM 1819 / JCM 2831 / NBRC 15690 / NCIMB 10815 / 0-1)</name>
    <dbReference type="NCBI Taxonomy" id="426355"/>
    <lineage>
        <taxon>Bacteria</taxon>
        <taxon>Pseudomonadati</taxon>
        <taxon>Pseudomonadota</taxon>
        <taxon>Alphaproteobacteria</taxon>
        <taxon>Hyphomicrobiales</taxon>
        <taxon>Methylobacteriaceae</taxon>
        <taxon>Methylobacterium</taxon>
    </lineage>
</organism>
<evidence type="ECO:0000313" key="6">
    <source>
        <dbReference type="EMBL" id="ACB23677.1"/>
    </source>
</evidence>
<dbReference type="eggNOG" id="COG1344">
    <property type="taxonomic scope" value="Bacteria"/>
</dbReference>
<dbReference type="SUPFAM" id="SSF64518">
    <property type="entry name" value="Phase 1 flagellin"/>
    <property type="match status" value="1"/>
</dbReference>
<dbReference type="KEGG" id="mrd:Mrad2831_1682"/>
<evidence type="ECO:0000259" key="5">
    <source>
        <dbReference type="Pfam" id="PF00700"/>
    </source>
</evidence>
<dbReference type="STRING" id="426355.Mrad2831_1682"/>
<sequence length="389" mass="40797">MSSLFTNNAAMTAQLTLKLIGQNLDKTNDVISTGLKIAGASDNAAYWAIATQIRQDNASLGAVKDSIGQGLGVVNITYQALNTMVGELAEVKRKLTTASGVGVDRMLIQNDLNATISRFRAYAADASQAGESWLSVDSSQPTYAAIRKVVSGFTRVLGKPTLTTTDIDTAQLKLYDVKTTAGTAGTSAAVAAIQTTYDTAKASYDAALAAYNSSGKDTAAVTAYTAAKGSFDAATATYNTNKASANAGAKVGNDGTGGILNKDYSVLGADNNGFLKAYKLNFDTMDISTVLPNDLSKVNAYVAMVERISSALTAVASNLGSLKAQMQSFQNYTDTLSKANDTSIGILVDGNMEEESTKLKALQVQQQLGIQSLTIANQNTQQILSLFRN</sequence>
<reference evidence="6 7" key="1">
    <citation type="submission" date="2008-03" db="EMBL/GenBank/DDBJ databases">
        <title>Complete sequence of chromosome of Methylobacterium radiotolerans JCM 2831.</title>
        <authorList>
            <consortium name="US DOE Joint Genome Institute"/>
            <person name="Copeland A."/>
            <person name="Lucas S."/>
            <person name="Lapidus A."/>
            <person name="Glavina del Rio T."/>
            <person name="Dalin E."/>
            <person name="Tice H."/>
            <person name="Bruce D."/>
            <person name="Goodwin L."/>
            <person name="Pitluck S."/>
            <person name="Kiss H."/>
            <person name="Brettin T."/>
            <person name="Detter J.C."/>
            <person name="Han C."/>
            <person name="Kuske C.R."/>
            <person name="Schmutz J."/>
            <person name="Larimer F."/>
            <person name="Land M."/>
            <person name="Hauser L."/>
            <person name="Kyrpides N."/>
            <person name="Mikhailova N."/>
            <person name="Marx C.J."/>
            <person name="Richardson P."/>
        </authorList>
    </citation>
    <scope>NUCLEOTIDE SEQUENCE [LARGE SCALE GENOMIC DNA]</scope>
    <source>
        <strain evidence="7">ATCC 27329 / DSM 1819 / JCM 2831 / NBRC 15690 / NCIMB 10815 / 0-1</strain>
    </source>
</reference>
<comment type="similarity">
    <text evidence="1 3">Belongs to the bacterial flagellin family.</text>
</comment>
<accession>B1M6L7</accession>
<comment type="function">
    <text evidence="3">Flagellin is the subunit protein which polymerizes to form the filaments of bacterial flagella.</text>
</comment>
<dbReference type="Pfam" id="PF00669">
    <property type="entry name" value="Flagellin_N"/>
    <property type="match status" value="1"/>
</dbReference>
<proteinExistence type="inferred from homology"/>
<dbReference type="InterPro" id="IPR046358">
    <property type="entry name" value="Flagellin_C"/>
</dbReference>
<feature type="domain" description="Flagellin N-terminal" evidence="4">
    <location>
        <begin position="6"/>
        <end position="135"/>
    </location>
</feature>
<dbReference type="Gene3D" id="6.10.10.10">
    <property type="entry name" value="Flagellar export chaperone, C-terminal domain"/>
    <property type="match status" value="1"/>
</dbReference>
<evidence type="ECO:0000259" key="4">
    <source>
        <dbReference type="Pfam" id="PF00669"/>
    </source>
</evidence>
<evidence type="ECO:0000256" key="2">
    <source>
        <dbReference type="ARBA" id="ARBA00023143"/>
    </source>
</evidence>
<dbReference type="PANTHER" id="PTHR42792:SF2">
    <property type="entry name" value="FLAGELLIN"/>
    <property type="match status" value="1"/>
</dbReference>
<dbReference type="GeneID" id="6137710"/>
<keyword evidence="6" id="KW-0969">Cilium</keyword>
<evidence type="ECO:0000256" key="1">
    <source>
        <dbReference type="ARBA" id="ARBA00005709"/>
    </source>
</evidence>
<dbReference type="HOGENOM" id="CLU_011142_1_0_5"/>
<dbReference type="RefSeq" id="WP_012318665.1">
    <property type="nucleotide sequence ID" value="NC_010505.1"/>
</dbReference>
<evidence type="ECO:0000256" key="3">
    <source>
        <dbReference type="RuleBase" id="RU362073"/>
    </source>
</evidence>
<dbReference type="PATRIC" id="fig|426355.14.peg.1725"/>
<keyword evidence="6" id="KW-0282">Flagellum</keyword>
<dbReference type="GO" id="GO:0009288">
    <property type="term" value="C:bacterial-type flagellum"/>
    <property type="evidence" value="ECO:0007669"/>
    <property type="project" value="UniProtKB-SubCell"/>
</dbReference>
<dbReference type="OrthoDB" id="8328560at2"/>
<dbReference type="InterPro" id="IPR001029">
    <property type="entry name" value="Flagellin_N"/>
</dbReference>
<evidence type="ECO:0000313" key="7">
    <source>
        <dbReference type="Proteomes" id="UP000006589"/>
    </source>
</evidence>
<dbReference type="EMBL" id="CP001001">
    <property type="protein sequence ID" value="ACB23677.1"/>
    <property type="molecule type" value="Genomic_DNA"/>
</dbReference>
<keyword evidence="2 3" id="KW-0975">Bacterial flagellum</keyword>
<comment type="subcellular location">
    <subcellularLocation>
        <location evidence="3">Secreted</location>
    </subcellularLocation>
    <subcellularLocation>
        <location evidence="3">Bacterial flagellum</location>
    </subcellularLocation>
</comment>
<dbReference type="GO" id="GO:0005576">
    <property type="term" value="C:extracellular region"/>
    <property type="evidence" value="ECO:0007669"/>
    <property type="project" value="UniProtKB-SubCell"/>
</dbReference>
<dbReference type="AlphaFoldDB" id="B1M6L7"/>
<feature type="domain" description="Flagellin C-terminal" evidence="5">
    <location>
        <begin position="303"/>
        <end position="387"/>
    </location>
</feature>
<keyword evidence="6" id="KW-0966">Cell projection</keyword>
<dbReference type="InterPro" id="IPR042187">
    <property type="entry name" value="Flagellin_C_sub2"/>
</dbReference>
<dbReference type="Pfam" id="PF00700">
    <property type="entry name" value="Flagellin_C"/>
    <property type="match status" value="1"/>
</dbReference>
<protein>
    <recommendedName>
        <fullName evidence="3">Flagellin</fullName>
    </recommendedName>
</protein>
<dbReference type="InterPro" id="IPR001492">
    <property type="entry name" value="Flagellin"/>
</dbReference>